<dbReference type="EMBL" id="LFYR01000981">
    <property type="protein sequence ID" value="KMZ66038.1"/>
    <property type="molecule type" value="Genomic_DNA"/>
</dbReference>
<keyword evidence="4" id="KW-1185">Reference proteome</keyword>
<proteinExistence type="predicted"/>
<dbReference type="InterPro" id="IPR029058">
    <property type="entry name" value="AB_hydrolase_fold"/>
</dbReference>
<dbReference type="AlphaFoldDB" id="A0A0K9PAC1"/>
<evidence type="ECO:0000313" key="4">
    <source>
        <dbReference type="Proteomes" id="UP000036987"/>
    </source>
</evidence>
<evidence type="ECO:0000256" key="1">
    <source>
        <dbReference type="SAM" id="MobiDB-lite"/>
    </source>
</evidence>
<protein>
    <recommendedName>
        <fullName evidence="2">Serine aminopeptidase S33 domain-containing protein</fullName>
    </recommendedName>
</protein>
<feature type="compositionally biased region" description="Basic and acidic residues" evidence="1">
    <location>
        <begin position="280"/>
        <end position="311"/>
    </location>
</feature>
<dbReference type="PANTHER" id="PTHR12277">
    <property type="entry name" value="ALPHA/BETA HYDROLASE DOMAIN-CONTAINING PROTEIN"/>
    <property type="match status" value="1"/>
</dbReference>
<organism evidence="3 4">
    <name type="scientific">Zostera marina</name>
    <name type="common">Eelgrass</name>
    <dbReference type="NCBI Taxonomy" id="29655"/>
    <lineage>
        <taxon>Eukaryota</taxon>
        <taxon>Viridiplantae</taxon>
        <taxon>Streptophyta</taxon>
        <taxon>Embryophyta</taxon>
        <taxon>Tracheophyta</taxon>
        <taxon>Spermatophyta</taxon>
        <taxon>Magnoliopsida</taxon>
        <taxon>Liliopsida</taxon>
        <taxon>Zosteraceae</taxon>
        <taxon>Zostera</taxon>
    </lineage>
</organism>
<dbReference type="Gene3D" id="3.40.50.1820">
    <property type="entry name" value="alpha/beta hydrolase"/>
    <property type="match status" value="1"/>
</dbReference>
<dbReference type="OMA" id="RSIDHKE"/>
<feature type="region of interest" description="Disordered" evidence="1">
    <location>
        <begin position="267"/>
        <end position="337"/>
    </location>
</feature>
<dbReference type="PANTHER" id="PTHR12277:SF191">
    <property type="entry name" value="ALPHA_BETA-HYDROLASES SUPERFAMILY PROTEIN"/>
    <property type="match status" value="1"/>
</dbReference>
<feature type="domain" description="Serine aminopeptidase S33" evidence="2">
    <location>
        <begin position="66"/>
        <end position="175"/>
    </location>
</feature>
<evidence type="ECO:0000259" key="2">
    <source>
        <dbReference type="Pfam" id="PF12146"/>
    </source>
</evidence>
<dbReference type="SUPFAM" id="SSF53474">
    <property type="entry name" value="alpha/beta-Hydrolases"/>
    <property type="match status" value="1"/>
</dbReference>
<dbReference type="Pfam" id="PF12146">
    <property type="entry name" value="Hydrolase_4"/>
    <property type="match status" value="1"/>
</dbReference>
<gene>
    <name evidence="3" type="ORF">ZOSMA_2G00490</name>
</gene>
<dbReference type="STRING" id="29655.A0A0K9PAC1"/>
<comment type="caution">
    <text evidence="3">The sequence shown here is derived from an EMBL/GenBank/DDBJ whole genome shotgun (WGS) entry which is preliminary data.</text>
</comment>
<dbReference type="InterPro" id="IPR022742">
    <property type="entry name" value="Hydrolase_4"/>
</dbReference>
<name>A0A0K9PAC1_ZOSMR</name>
<reference evidence="4" key="1">
    <citation type="journal article" date="2016" name="Nature">
        <title>The genome of the seagrass Zostera marina reveals angiosperm adaptation to the sea.</title>
        <authorList>
            <person name="Olsen J.L."/>
            <person name="Rouze P."/>
            <person name="Verhelst B."/>
            <person name="Lin Y.-C."/>
            <person name="Bayer T."/>
            <person name="Collen J."/>
            <person name="Dattolo E."/>
            <person name="De Paoli E."/>
            <person name="Dittami S."/>
            <person name="Maumus F."/>
            <person name="Michel G."/>
            <person name="Kersting A."/>
            <person name="Lauritano C."/>
            <person name="Lohaus R."/>
            <person name="Toepel M."/>
            <person name="Tonon T."/>
            <person name="Vanneste K."/>
            <person name="Amirebrahimi M."/>
            <person name="Brakel J."/>
            <person name="Bostroem C."/>
            <person name="Chovatia M."/>
            <person name="Grimwood J."/>
            <person name="Jenkins J.W."/>
            <person name="Jueterbock A."/>
            <person name="Mraz A."/>
            <person name="Stam W.T."/>
            <person name="Tice H."/>
            <person name="Bornberg-Bauer E."/>
            <person name="Green P.J."/>
            <person name="Pearson G.A."/>
            <person name="Procaccini G."/>
            <person name="Duarte C.M."/>
            <person name="Schmutz J."/>
            <person name="Reusch T.B.H."/>
            <person name="Van de Peer Y."/>
        </authorList>
    </citation>
    <scope>NUCLEOTIDE SEQUENCE [LARGE SCALE GENOMIC DNA]</scope>
    <source>
        <strain evidence="4">cv. Finnish</strain>
    </source>
</reference>
<dbReference type="OrthoDB" id="446723at2759"/>
<sequence>MGAVTSTVAAKFAFFPPDPPSYTVEVDQGSGRMKMNEKEMRNDVDVMKLCTKRGSEIVAMYVKNPKAKLTVLYSHGNAADLGQLYDLFVQLSIHLRVNLMGYDYTGYGRSSGKSSELNTYADIEAVLKCLQEKYGIQMENIILYGQSVGSGPTLDLASHLSQLRAVVLHSPILSGLRVMYPMKRTFWFDIYKNVDKIPLINCPVLVMHGTADDIVDCSHGKKLYDLCKHKYDPLWLEGANHCNLEVYSQYTRHLKKFIIAMEKPSNNSTNIQDSNSSKKKTQDSEKTLESKSSTDHLLRENRRKSTSDIKLRASKSTYQIENPRKSNDRIGGIRRSV</sequence>
<evidence type="ECO:0000313" key="3">
    <source>
        <dbReference type="EMBL" id="KMZ66038.1"/>
    </source>
</evidence>
<dbReference type="Proteomes" id="UP000036987">
    <property type="component" value="Unassembled WGS sequence"/>
</dbReference>
<accession>A0A0K9PAC1</accession>